<comment type="caution">
    <text evidence="1">The sequence shown here is derived from an EMBL/GenBank/DDBJ whole genome shotgun (WGS) entry which is preliminary data.</text>
</comment>
<proteinExistence type="predicted"/>
<accession>A0A9X0PHI6</accession>
<name>A0A9X0PHI6_9STAP</name>
<dbReference type="Proteomes" id="UP000524893">
    <property type="component" value="Unassembled WGS sequence"/>
</dbReference>
<evidence type="ECO:0000313" key="2">
    <source>
        <dbReference type="Proteomes" id="UP000524893"/>
    </source>
</evidence>
<dbReference type="AlphaFoldDB" id="A0A9X0PHI6"/>
<dbReference type="EMBL" id="JABTCN010000046">
    <property type="protein sequence ID" value="MBA8777358.1"/>
    <property type="molecule type" value="Genomic_DNA"/>
</dbReference>
<evidence type="ECO:0000313" key="1">
    <source>
        <dbReference type="EMBL" id="MBA8777358.1"/>
    </source>
</evidence>
<organism evidence="1 2">
    <name type="scientific">Staphylococcus coagulans</name>
    <dbReference type="NCBI Taxonomy" id="74706"/>
    <lineage>
        <taxon>Bacteria</taxon>
        <taxon>Bacillati</taxon>
        <taxon>Bacillota</taxon>
        <taxon>Bacilli</taxon>
        <taxon>Bacillales</taxon>
        <taxon>Staphylococcaceae</taxon>
        <taxon>Staphylococcus</taxon>
    </lineage>
</organism>
<sequence length="326" mass="38157">MPIADNEVENILKYHNIRKDTYKLIKNKDIIQDLATKYGNVLNRTTIIKILHVLKKDYSVPNQTSISTFKRFTVNILGIFEEVPIFFEKKGEKIERYIPTHIIVSPYEIALSLLSRSFLSHYSGLYVHDLTLNNPKDIYINKEQSKKPRDSNNAKLTQGKVNYAFSKPMRKTKSIYNFNYKNTLYRVHILNTKNTDNTGVIKKKPIGFSKSISVTNIERTLLDSTTRPQYSGGPQEVATAYQNARKIVKINLLKQYLDKFNYIYPYQKSILFYLKAADYSQKSLDVFEWVIKRSADKDILFYLDYQILHKSLDEEIGIYYPQELKN</sequence>
<reference evidence="1 2" key="1">
    <citation type="journal article" date="2020" name="Access Microbiol">
        <title>Isolation and genome sequencing of Staphylococcus schleiferi subspecies coagulans from Antarctic seals.</title>
        <authorList>
            <person name="Foster G."/>
            <person name="Robb A."/>
            <person name="Paterson G.K."/>
        </authorList>
    </citation>
    <scope>NUCLEOTIDE SEQUENCE [LARGE SCALE GENOMIC DNA]</scope>
    <source>
        <strain evidence="1 2">M615/02/4</strain>
    </source>
</reference>
<dbReference type="RefSeq" id="WP_182281178.1">
    <property type="nucleotide sequence ID" value="NZ_JABTCN010000046.1"/>
</dbReference>
<protein>
    <submittedName>
        <fullName evidence="1">Uncharacterized protein</fullName>
    </submittedName>
</protein>
<gene>
    <name evidence="1" type="ORF">HR081_10810</name>
</gene>